<evidence type="ECO:0000313" key="3">
    <source>
        <dbReference type="EMBL" id="GAA1735564.1"/>
    </source>
</evidence>
<feature type="region of interest" description="Disordered" evidence="1">
    <location>
        <begin position="58"/>
        <end position="84"/>
    </location>
</feature>
<feature type="signal peptide" evidence="2">
    <location>
        <begin position="1"/>
        <end position="28"/>
    </location>
</feature>
<dbReference type="InterPro" id="IPR006311">
    <property type="entry name" value="TAT_signal"/>
</dbReference>
<evidence type="ECO:0000256" key="2">
    <source>
        <dbReference type="SAM" id="SignalP"/>
    </source>
</evidence>
<comment type="caution">
    <text evidence="3">The sequence shown here is derived from an EMBL/GenBank/DDBJ whole genome shotgun (WGS) entry which is preliminary data.</text>
</comment>
<feature type="chain" id="PRO_5047278451" evidence="2">
    <location>
        <begin position="29"/>
        <end position="84"/>
    </location>
</feature>
<sequence length="84" mass="8858">MSVPRMSAMAAAAALALTAALAPLPALAREPVATDDFLPRSASCPLERVGKHFVRCDNLTGDGQPAPHWIPVQGEEPARSDDRP</sequence>
<dbReference type="EMBL" id="BAAAPM010000008">
    <property type="protein sequence ID" value="GAA1735564.1"/>
    <property type="molecule type" value="Genomic_DNA"/>
</dbReference>
<dbReference type="Proteomes" id="UP001501138">
    <property type="component" value="Unassembled WGS sequence"/>
</dbReference>
<accession>A0ABN2JQJ6</accession>
<name>A0ABN2JQJ6_9MICO</name>
<proteinExistence type="predicted"/>
<keyword evidence="4" id="KW-1185">Reference proteome</keyword>
<evidence type="ECO:0000313" key="4">
    <source>
        <dbReference type="Proteomes" id="UP001501138"/>
    </source>
</evidence>
<protein>
    <submittedName>
        <fullName evidence="3">Uncharacterized protein</fullName>
    </submittedName>
</protein>
<keyword evidence="2" id="KW-0732">Signal</keyword>
<evidence type="ECO:0000256" key="1">
    <source>
        <dbReference type="SAM" id="MobiDB-lite"/>
    </source>
</evidence>
<dbReference type="PROSITE" id="PS51318">
    <property type="entry name" value="TAT"/>
    <property type="match status" value="1"/>
</dbReference>
<organism evidence="3 4">
    <name type="scientific">Isoptericola hypogeus</name>
    <dbReference type="NCBI Taxonomy" id="300179"/>
    <lineage>
        <taxon>Bacteria</taxon>
        <taxon>Bacillati</taxon>
        <taxon>Actinomycetota</taxon>
        <taxon>Actinomycetes</taxon>
        <taxon>Micrococcales</taxon>
        <taxon>Promicromonosporaceae</taxon>
        <taxon>Isoptericola</taxon>
    </lineage>
</organism>
<gene>
    <name evidence="3" type="ORF">GCM10009809_33430</name>
</gene>
<reference evidence="3 4" key="1">
    <citation type="journal article" date="2019" name="Int. J. Syst. Evol. Microbiol.">
        <title>The Global Catalogue of Microorganisms (GCM) 10K type strain sequencing project: providing services to taxonomists for standard genome sequencing and annotation.</title>
        <authorList>
            <consortium name="The Broad Institute Genomics Platform"/>
            <consortium name="The Broad Institute Genome Sequencing Center for Infectious Disease"/>
            <person name="Wu L."/>
            <person name="Ma J."/>
        </authorList>
    </citation>
    <scope>NUCLEOTIDE SEQUENCE [LARGE SCALE GENOMIC DNA]</scope>
    <source>
        <strain evidence="3 4">JCM 15589</strain>
    </source>
</reference>